<dbReference type="InterPro" id="IPR022742">
    <property type="entry name" value="Hydrolase_4"/>
</dbReference>
<sequence>MTLLRVLLLLALGLSASALGALFLFQRHLIYPGAFGSGFGEGERGVPAGTEAVTLTTADGYRLYGLWRAPEPGRGVVLTFHGNGSLPEPHAARFSNGVWRAAGWGTLAIAYRGYPGSTGSPSETGLIEDGLAAYRLVRDRAPDAPILLHGHSMGAAVAVAVAAREPHLGLYLEAPFVSLTRLVGEHFPLLPRLLLRDTWRSDRRIGEAAGRILIVHGTGDPVIPVAHGRDLAALAGTRARFVAVPGDHVSLLGQRDAEAEATFRPVLSAEPIPAMPR</sequence>
<dbReference type="GO" id="GO:0016787">
    <property type="term" value="F:hydrolase activity"/>
    <property type="evidence" value="ECO:0007669"/>
    <property type="project" value="UniProtKB-KW"/>
</dbReference>
<dbReference type="PANTHER" id="PTHR12277:SF81">
    <property type="entry name" value="PROTEIN ABHD13"/>
    <property type="match status" value="1"/>
</dbReference>
<protein>
    <submittedName>
        <fullName evidence="2">Multifunctional-autoprocessing repeats-in-toxin</fullName>
        <ecNumber evidence="2">3.4.22.-</ecNumber>
    </submittedName>
</protein>
<dbReference type="AlphaFoldDB" id="A0A679IKS4"/>
<name>A0A679IKS4_9HYPH</name>
<dbReference type="SUPFAM" id="SSF53474">
    <property type="entry name" value="alpha/beta-Hydrolases"/>
    <property type="match status" value="1"/>
</dbReference>
<keyword evidence="2" id="KW-0378">Hydrolase</keyword>
<feature type="domain" description="Serine aminopeptidase S33" evidence="1">
    <location>
        <begin position="74"/>
        <end position="192"/>
    </location>
</feature>
<proteinExistence type="predicted"/>
<dbReference type="Gene3D" id="3.40.50.1820">
    <property type="entry name" value="alpha/beta hydrolase"/>
    <property type="match status" value="1"/>
</dbReference>
<dbReference type="PANTHER" id="PTHR12277">
    <property type="entry name" value="ALPHA/BETA HYDROLASE DOMAIN-CONTAINING PROTEIN"/>
    <property type="match status" value="1"/>
</dbReference>
<dbReference type="EC" id="3.4.22.-" evidence="2"/>
<dbReference type="Pfam" id="PF12146">
    <property type="entry name" value="Hydrolase_4"/>
    <property type="match status" value="1"/>
</dbReference>
<dbReference type="InterPro" id="IPR029058">
    <property type="entry name" value="AB_hydrolase_fold"/>
</dbReference>
<organism evidence="2">
    <name type="scientific">Methylobacterium bullatum</name>
    <dbReference type="NCBI Taxonomy" id="570505"/>
    <lineage>
        <taxon>Bacteria</taxon>
        <taxon>Pseudomonadati</taxon>
        <taxon>Pseudomonadota</taxon>
        <taxon>Alphaproteobacteria</taxon>
        <taxon>Hyphomicrobiales</taxon>
        <taxon>Methylobacteriaceae</taxon>
        <taxon>Methylobacterium</taxon>
    </lineage>
</organism>
<evidence type="ECO:0000259" key="1">
    <source>
        <dbReference type="Pfam" id="PF12146"/>
    </source>
</evidence>
<reference evidence="2" key="1">
    <citation type="submission" date="2019-12" db="EMBL/GenBank/DDBJ databases">
        <authorList>
            <person name="Cremers G."/>
        </authorList>
    </citation>
    <scope>NUCLEOTIDE SEQUENCE</scope>
    <source>
        <strain evidence="2">Mbul1</strain>
    </source>
</reference>
<evidence type="ECO:0000313" key="2">
    <source>
        <dbReference type="EMBL" id="CAA2100624.1"/>
    </source>
</evidence>
<gene>
    <name evidence="2" type="primary">rtxA</name>
    <name evidence="2" type="ORF">MBUL_00765</name>
</gene>
<accession>A0A679IKS4</accession>
<dbReference type="EMBL" id="LR743504">
    <property type="protein sequence ID" value="CAA2100624.1"/>
    <property type="molecule type" value="Genomic_DNA"/>
</dbReference>